<proteinExistence type="predicted"/>
<keyword evidence="2" id="KW-1185">Reference proteome</keyword>
<name>A0ACB8ELP8_9SAUR</name>
<dbReference type="Proteomes" id="UP000827872">
    <property type="component" value="Linkage Group LG03"/>
</dbReference>
<reference evidence="1" key="1">
    <citation type="submission" date="2021-08" db="EMBL/GenBank/DDBJ databases">
        <title>The first chromosome-level gecko genome reveals the dynamic sex chromosomes of Neotropical dwarf geckos (Sphaerodactylidae: Sphaerodactylus).</title>
        <authorList>
            <person name="Pinto B.J."/>
            <person name="Keating S.E."/>
            <person name="Gamble T."/>
        </authorList>
    </citation>
    <scope>NUCLEOTIDE SEQUENCE</scope>
    <source>
        <strain evidence="1">TG3544</strain>
    </source>
</reference>
<sequence>MTECNGRPAGSPEAPARSAAEAFVEATGQALAWTLTNGGTDTLGSTGSGGQKKRLQHNKHKTQGTNVVHRSPRALFCLRLNNPIRRAAISIVEWKPFDILILMTIFANCVALGVYIPFPEDDSNVANHNLEQVEYIFLIIFTVETFLKILAYGLVMHPSAYIRNGWNLLDFVIVVVGVDKIVLLFWLAKLPSKESFGQETVACNCSRVNLLWSLASNIRQSQSS</sequence>
<dbReference type="EMBL" id="CM037616">
    <property type="protein sequence ID" value="KAH7993483.1"/>
    <property type="molecule type" value="Genomic_DNA"/>
</dbReference>
<protein>
    <submittedName>
        <fullName evidence="1">Voltage-dependent L-type calcium channel subunit alpha-1F</fullName>
    </submittedName>
</protein>
<organism evidence="1 2">
    <name type="scientific">Sphaerodactylus townsendi</name>
    <dbReference type="NCBI Taxonomy" id="933632"/>
    <lineage>
        <taxon>Eukaryota</taxon>
        <taxon>Metazoa</taxon>
        <taxon>Chordata</taxon>
        <taxon>Craniata</taxon>
        <taxon>Vertebrata</taxon>
        <taxon>Euteleostomi</taxon>
        <taxon>Lepidosauria</taxon>
        <taxon>Squamata</taxon>
        <taxon>Bifurcata</taxon>
        <taxon>Gekkota</taxon>
        <taxon>Sphaerodactylidae</taxon>
        <taxon>Sphaerodactylus</taxon>
    </lineage>
</organism>
<evidence type="ECO:0000313" key="2">
    <source>
        <dbReference type="Proteomes" id="UP000827872"/>
    </source>
</evidence>
<comment type="caution">
    <text evidence="1">The sequence shown here is derived from an EMBL/GenBank/DDBJ whole genome shotgun (WGS) entry which is preliminary data.</text>
</comment>
<accession>A0ACB8ELP8</accession>
<evidence type="ECO:0000313" key="1">
    <source>
        <dbReference type="EMBL" id="KAH7993483.1"/>
    </source>
</evidence>
<gene>
    <name evidence="1" type="primary">CACNA1F_1</name>
    <name evidence="1" type="ORF">K3G42_031146</name>
</gene>